<dbReference type="GO" id="GO:0071111">
    <property type="term" value="F:cyclic-guanylate-specific phosphodiesterase activity"/>
    <property type="evidence" value="ECO:0007669"/>
    <property type="project" value="InterPro"/>
</dbReference>
<dbReference type="Proteomes" id="UP001328733">
    <property type="component" value="Unassembled WGS sequence"/>
</dbReference>
<feature type="transmembrane region" description="Helical" evidence="2">
    <location>
        <begin position="370"/>
        <end position="389"/>
    </location>
</feature>
<dbReference type="Pfam" id="PF00563">
    <property type="entry name" value="EAL"/>
    <property type="match status" value="1"/>
</dbReference>
<dbReference type="InterPro" id="IPR050706">
    <property type="entry name" value="Cyclic-di-GMP_PDE-like"/>
</dbReference>
<dbReference type="Pfam" id="PF05226">
    <property type="entry name" value="CHASE2"/>
    <property type="match status" value="1"/>
</dbReference>
<organism evidence="5 6">
    <name type="scientific">Pannus brasiliensis CCIBt3594</name>
    <dbReference type="NCBI Taxonomy" id="1427578"/>
    <lineage>
        <taxon>Bacteria</taxon>
        <taxon>Bacillati</taxon>
        <taxon>Cyanobacteriota</taxon>
        <taxon>Cyanophyceae</taxon>
        <taxon>Oscillatoriophycideae</taxon>
        <taxon>Chroococcales</taxon>
        <taxon>Microcystaceae</taxon>
        <taxon>Pannus</taxon>
    </lineage>
</organism>
<evidence type="ECO:0000259" key="4">
    <source>
        <dbReference type="PROSITE" id="PS50887"/>
    </source>
</evidence>
<dbReference type="SMART" id="SM00052">
    <property type="entry name" value="EAL"/>
    <property type="match status" value="1"/>
</dbReference>
<feature type="transmembrane region" description="Helical" evidence="2">
    <location>
        <begin position="47"/>
        <end position="67"/>
    </location>
</feature>
<evidence type="ECO:0000313" key="6">
    <source>
        <dbReference type="Proteomes" id="UP001328733"/>
    </source>
</evidence>
<keyword evidence="2" id="KW-0472">Membrane</keyword>
<evidence type="ECO:0000256" key="2">
    <source>
        <dbReference type="SAM" id="Phobius"/>
    </source>
</evidence>
<dbReference type="PANTHER" id="PTHR33121">
    <property type="entry name" value="CYCLIC DI-GMP PHOSPHODIESTERASE PDEF"/>
    <property type="match status" value="1"/>
</dbReference>
<feature type="domain" description="EAL" evidence="3">
    <location>
        <begin position="619"/>
        <end position="878"/>
    </location>
</feature>
<keyword evidence="6" id="KW-1185">Reference proteome</keyword>
<name>A0AAW9QV54_9CHRO</name>
<dbReference type="FunFam" id="3.20.20.450:FF:000001">
    <property type="entry name" value="Cyclic di-GMP phosphodiesterase yahA"/>
    <property type="match status" value="1"/>
</dbReference>
<protein>
    <submittedName>
        <fullName evidence="5">EAL domain-containing protein</fullName>
    </submittedName>
</protein>
<dbReference type="EMBL" id="JBAFSM010000010">
    <property type="protein sequence ID" value="MEG3436809.1"/>
    <property type="molecule type" value="Genomic_DNA"/>
</dbReference>
<dbReference type="Gene3D" id="3.20.20.450">
    <property type="entry name" value="EAL domain"/>
    <property type="match status" value="1"/>
</dbReference>
<dbReference type="Pfam" id="PF00990">
    <property type="entry name" value="GGDEF"/>
    <property type="match status" value="1"/>
</dbReference>
<dbReference type="SMART" id="SM00267">
    <property type="entry name" value="GGDEF"/>
    <property type="match status" value="1"/>
</dbReference>
<dbReference type="PANTHER" id="PTHR33121:SF70">
    <property type="entry name" value="SIGNALING PROTEIN YKOW"/>
    <property type="match status" value="1"/>
</dbReference>
<comment type="caution">
    <text evidence="5">The sequence shown here is derived from an EMBL/GenBank/DDBJ whole genome shotgun (WGS) entry which is preliminary data.</text>
</comment>
<accession>A0AAW9QV54</accession>
<dbReference type="InterPro" id="IPR043128">
    <property type="entry name" value="Rev_trsase/Diguanyl_cyclase"/>
</dbReference>
<feature type="region of interest" description="Disordered" evidence="1">
    <location>
        <begin position="1"/>
        <end position="22"/>
    </location>
</feature>
<dbReference type="Gene3D" id="3.30.70.270">
    <property type="match status" value="1"/>
</dbReference>
<dbReference type="PROSITE" id="PS50883">
    <property type="entry name" value="EAL"/>
    <property type="match status" value="1"/>
</dbReference>
<reference evidence="5 6" key="1">
    <citation type="submission" date="2024-01" db="EMBL/GenBank/DDBJ databases">
        <title>Genomic insights into the taxonomy and metabolism of the cyanobacterium Pannus brasiliensis CCIBt3594.</title>
        <authorList>
            <person name="Machado M."/>
            <person name="Botero N.B."/>
            <person name="Andreote A.P.D."/>
            <person name="Feitosa A.M.T."/>
            <person name="Popin R."/>
            <person name="Sivonen K."/>
            <person name="Fiore M.F."/>
        </authorList>
    </citation>
    <scope>NUCLEOTIDE SEQUENCE [LARGE SCALE GENOMIC DNA]</scope>
    <source>
        <strain evidence="5 6">CCIBt3594</strain>
    </source>
</reference>
<dbReference type="CDD" id="cd01948">
    <property type="entry name" value="EAL"/>
    <property type="match status" value="1"/>
</dbReference>
<keyword evidence="2" id="KW-0812">Transmembrane</keyword>
<dbReference type="SUPFAM" id="SSF141868">
    <property type="entry name" value="EAL domain-like"/>
    <property type="match status" value="1"/>
</dbReference>
<evidence type="ECO:0000256" key="1">
    <source>
        <dbReference type="SAM" id="MobiDB-lite"/>
    </source>
</evidence>
<dbReference type="NCBIfam" id="TIGR00254">
    <property type="entry name" value="GGDEF"/>
    <property type="match status" value="1"/>
</dbReference>
<dbReference type="SMART" id="SM01080">
    <property type="entry name" value="CHASE2"/>
    <property type="match status" value="1"/>
</dbReference>
<dbReference type="InterPro" id="IPR035919">
    <property type="entry name" value="EAL_sf"/>
</dbReference>
<feature type="transmembrane region" description="Helical" evidence="2">
    <location>
        <begin position="396"/>
        <end position="421"/>
    </location>
</feature>
<dbReference type="AlphaFoldDB" id="A0AAW9QV54"/>
<proteinExistence type="predicted"/>
<evidence type="ECO:0000259" key="3">
    <source>
        <dbReference type="PROSITE" id="PS50883"/>
    </source>
</evidence>
<dbReference type="CDD" id="cd01949">
    <property type="entry name" value="GGDEF"/>
    <property type="match status" value="1"/>
</dbReference>
<dbReference type="InterPro" id="IPR007890">
    <property type="entry name" value="CHASE2"/>
</dbReference>
<feature type="domain" description="GGDEF" evidence="4">
    <location>
        <begin position="477"/>
        <end position="610"/>
    </location>
</feature>
<evidence type="ECO:0000313" key="5">
    <source>
        <dbReference type="EMBL" id="MEG3436809.1"/>
    </source>
</evidence>
<dbReference type="RefSeq" id="WP_332864274.1">
    <property type="nucleotide sequence ID" value="NZ_JBAFSM010000010.1"/>
</dbReference>
<dbReference type="InterPro" id="IPR000160">
    <property type="entry name" value="GGDEF_dom"/>
</dbReference>
<dbReference type="InterPro" id="IPR029787">
    <property type="entry name" value="Nucleotide_cyclase"/>
</dbReference>
<gene>
    <name evidence="5" type="ORF">V0288_06720</name>
</gene>
<sequence length="880" mass="97963">MKTRKAKSAPDREKGSPDGGARAGHLRGWKFLFPSLLSTEISAGRRAGGFLSAGAIALVVTAATIGVRQTGVLQSLELATFDRLVLLMGERPADPRLLIVGISEADLRQVKTVPLPDGILASAIEKLQEHRPKVIGLDIHRDMPQSSGIQSLYKQLAAPNVIAIRKGGDRESDRVLPPEIVPENRVGFSDLLVDVDNAIRRYLLYVELSEREKYQSFALRVALQYLGERGPLRVTPDALTIGDAVFPDLPPAAGGYRLDETEALGWQTLLRYRSADRVADRVSLSDLLAGKVDPALIRDRIVLIGYTAPSVKDLFITPYSSISPPATDRSGAEENRTHLMPGVIIHAQMISGILDSVLAGQKPIRFLPEWGEWLWILGWSLVGGVIVRYRERPLSWVLGMALAIGGLWGICVLAFSGALWLPAIPPALGAILTGAIVLGQKAYYSLYHDSLTDLPNRRALVRDLERQRGKSSPERPRSIAVLFLDIDRFKMFNEGLGHRGGDRVLLTIAGRLREICHSGERLARIGGDEFAIWFFSSEGDRAVTLARDLQEALARPIPWEDREVYAGASIGIAIGPLDRTFRAEEILRNSHIAMGTAKVKGGGRHEIFTPRSKRQAEARLQLETELRRALDRQEFQLYYQPIVSLRTGKLAGFEALIRWPSAERGFISPGQFIPIAEETGIIVPLGQWILRSACRQMREWHELYKMNPPPIVSVNLSSRQFGQPDLVPQIQKIVQEEGIDRDSLKLEITESMMMNDVEEAIELLTQLKGLGLRLSIDDFGTGYSNLSYLHRFPVDTLKVDQSFVRRLHEGDDSDRYLQIVRTVVTLGHNLHLDVIAEGIETEAQMNTLKSLDCEYGQGYYFSKPLPSEEAARLLERDPRW</sequence>
<keyword evidence="2" id="KW-1133">Transmembrane helix</keyword>
<dbReference type="PROSITE" id="PS50887">
    <property type="entry name" value="GGDEF"/>
    <property type="match status" value="1"/>
</dbReference>
<dbReference type="InterPro" id="IPR001633">
    <property type="entry name" value="EAL_dom"/>
</dbReference>
<dbReference type="SUPFAM" id="SSF55073">
    <property type="entry name" value="Nucleotide cyclase"/>
    <property type="match status" value="1"/>
</dbReference>